<keyword evidence="3" id="KW-0540">Nuclease</keyword>
<dbReference type="GO" id="GO:0000166">
    <property type="term" value="F:nucleotide binding"/>
    <property type="evidence" value="ECO:0007669"/>
    <property type="project" value="UniProtKB-KW"/>
</dbReference>
<keyword evidence="2" id="KW-1277">Toxin-antitoxin system</keyword>
<dbReference type="RefSeq" id="WP_147005244.1">
    <property type="nucleotide sequence ID" value="NZ_AP019846.1"/>
</dbReference>
<comment type="similarity">
    <text evidence="6">Belongs to the HepT RNase toxin family.</text>
</comment>
<evidence type="ECO:0008006" key="9">
    <source>
        <dbReference type="Google" id="ProtNLM"/>
    </source>
</evidence>
<dbReference type="KEGG" id="lhg:JMUB5056_0731"/>
<evidence type="ECO:0000256" key="3">
    <source>
        <dbReference type="ARBA" id="ARBA00022722"/>
    </source>
</evidence>
<keyword evidence="1" id="KW-0597">Phosphoprotein</keyword>
<dbReference type="EMBL" id="AP019846">
    <property type="protein sequence ID" value="BBM59148.1"/>
    <property type="molecule type" value="Genomic_DNA"/>
</dbReference>
<dbReference type="GO" id="GO:0016787">
    <property type="term" value="F:hydrolase activity"/>
    <property type="evidence" value="ECO:0007669"/>
    <property type="project" value="UniProtKB-KW"/>
</dbReference>
<evidence type="ECO:0000256" key="4">
    <source>
        <dbReference type="ARBA" id="ARBA00022741"/>
    </source>
</evidence>
<evidence type="ECO:0000256" key="2">
    <source>
        <dbReference type="ARBA" id="ARBA00022649"/>
    </source>
</evidence>
<dbReference type="Gene3D" id="1.20.120.580">
    <property type="entry name" value="bsu32300-like"/>
    <property type="match status" value="1"/>
</dbReference>
<dbReference type="InterPro" id="IPR008201">
    <property type="entry name" value="HepT-like"/>
</dbReference>
<keyword evidence="5" id="KW-0378">Hydrolase</keyword>
<evidence type="ECO:0000313" key="8">
    <source>
        <dbReference type="Proteomes" id="UP000321561"/>
    </source>
</evidence>
<dbReference type="InterPro" id="IPR051813">
    <property type="entry name" value="HepT_RNase_toxin"/>
</dbReference>
<organism evidence="7 8">
    <name type="scientific">Leptotrichia hongkongensis</name>
    <dbReference type="NCBI Taxonomy" id="554406"/>
    <lineage>
        <taxon>Bacteria</taxon>
        <taxon>Fusobacteriati</taxon>
        <taxon>Fusobacteriota</taxon>
        <taxon>Fusobacteriia</taxon>
        <taxon>Fusobacteriales</taxon>
        <taxon>Leptotrichiaceae</taxon>
        <taxon>Leptotrichia</taxon>
    </lineage>
</organism>
<evidence type="ECO:0000256" key="6">
    <source>
        <dbReference type="ARBA" id="ARBA00024207"/>
    </source>
</evidence>
<protein>
    <recommendedName>
        <fullName evidence="9">Toxin-antitoxin system, antitoxin component</fullName>
    </recommendedName>
</protein>
<dbReference type="Pfam" id="PF01934">
    <property type="entry name" value="HepT-like"/>
    <property type="match status" value="1"/>
</dbReference>
<accession>A0A510L582</accession>
<evidence type="ECO:0000256" key="1">
    <source>
        <dbReference type="ARBA" id="ARBA00022553"/>
    </source>
</evidence>
<gene>
    <name evidence="7" type="ORF">JMUB5056_0731</name>
</gene>
<name>A0A510L582_9FUSO</name>
<evidence type="ECO:0000256" key="5">
    <source>
        <dbReference type="ARBA" id="ARBA00022801"/>
    </source>
</evidence>
<dbReference type="InterPro" id="IPR037038">
    <property type="entry name" value="HepT-like_sf"/>
</dbReference>
<evidence type="ECO:0000313" key="7">
    <source>
        <dbReference type="EMBL" id="BBM59148.1"/>
    </source>
</evidence>
<dbReference type="PANTHER" id="PTHR34139:SF1">
    <property type="entry name" value="RNASE MJ1380-RELATED"/>
    <property type="match status" value="1"/>
</dbReference>
<dbReference type="GO" id="GO:0004540">
    <property type="term" value="F:RNA nuclease activity"/>
    <property type="evidence" value="ECO:0007669"/>
    <property type="project" value="InterPro"/>
</dbReference>
<dbReference type="OrthoDB" id="9810538at2"/>
<reference evidence="7 8" key="1">
    <citation type="submission" date="2019-07" db="EMBL/GenBank/DDBJ databases">
        <title>Complete Genome Sequence of Leptotrichia hongkongensis Strain JMUB5056.</title>
        <authorList>
            <person name="Watanabe S."/>
            <person name="Cui L."/>
        </authorList>
    </citation>
    <scope>NUCLEOTIDE SEQUENCE [LARGE SCALE GENOMIC DNA]</scope>
    <source>
        <strain evidence="7 8">JMUB5056</strain>
    </source>
</reference>
<dbReference type="Proteomes" id="UP000321561">
    <property type="component" value="Chromosome"/>
</dbReference>
<dbReference type="PANTHER" id="PTHR34139">
    <property type="entry name" value="UPF0331 PROTEIN MJ0127"/>
    <property type="match status" value="1"/>
</dbReference>
<sequence length="124" mass="14905">MYKKNRNIIQFAYDIEECINEVIEEVNGIEYVEFAADKKLIGYVERQLEKIGEAITQIQKLDKNILLQSYNEISYWENIKGMRNRLIHEYWGTSIEMVYEVSLYELEELLEYIKQVRNNVINTK</sequence>
<dbReference type="GO" id="GO:0110001">
    <property type="term" value="C:toxin-antitoxin complex"/>
    <property type="evidence" value="ECO:0007669"/>
    <property type="project" value="InterPro"/>
</dbReference>
<dbReference type="AlphaFoldDB" id="A0A510L582"/>
<keyword evidence="4" id="KW-0547">Nucleotide-binding</keyword>
<proteinExistence type="inferred from homology"/>